<evidence type="ECO:0000256" key="5">
    <source>
        <dbReference type="PROSITE-ProRule" id="PRU00091"/>
    </source>
</evidence>
<evidence type="ECO:0000313" key="7">
    <source>
        <dbReference type="EMBL" id="OQS05604.1"/>
    </source>
</evidence>
<evidence type="ECO:0000259" key="6">
    <source>
        <dbReference type="PROSITE" id="PS50178"/>
    </source>
</evidence>
<dbReference type="STRING" id="74557.A0A1W0A5N9"/>
<keyword evidence="4" id="KW-0040">ANK repeat</keyword>
<dbReference type="InterPro" id="IPR011011">
    <property type="entry name" value="Znf_FYVE_PHD"/>
</dbReference>
<dbReference type="Pfam" id="PF12796">
    <property type="entry name" value="Ank_2"/>
    <property type="match status" value="1"/>
</dbReference>
<dbReference type="CDD" id="cd00065">
    <property type="entry name" value="FYVE_like_SF"/>
    <property type="match status" value="1"/>
</dbReference>
<accession>A0A1W0A5N9</accession>
<dbReference type="Pfam" id="PF00023">
    <property type="entry name" value="Ank"/>
    <property type="match status" value="1"/>
</dbReference>
<keyword evidence="8" id="KW-1185">Reference proteome</keyword>
<dbReference type="SMART" id="SM00248">
    <property type="entry name" value="ANK"/>
    <property type="match status" value="5"/>
</dbReference>
<dbReference type="Pfam" id="PF01363">
    <property type="entry name" value="FYVE"/>
    <property type="match status" value="1"/>
</dbReference>
<dbReference type="Gene3D" id="3.30.40.10">
    <property type="entry name" value="Zinc/RING finger domain, C3HC4 (zinc finger)"/>
    <property type="match status" value="1"/>
</dbReference>
<dbReference type="SUPFAM" id="SSF57903">
    <property type="entry name" value="FYVE/PHD zinc finger"/>
    <property type="match status" value="1"/>
</dbReference>
<dbReference type="SMART" id="SM00064">
    <property type="entry name" value="FYVE"/>
    <property type="match status" value="1"/>
</dbReference>
<dbReference type="PROSITE" id="PS50178">
    <property type="entry name" value="ZF_FYVE"/>
    <property type="match status" value="1"/>
</dbReference>
<dbReference type="PROSITE" id="PS50088">
    <property type="entry name" value="ANK_REPEAT"/>
    <property type="match status" value="2"/>
</dbReference>
<dbReference type="Gene3D" id="1.25.40.20">
    <property type="entry name" value="Ankyrin repeat-containing domain"/>
    <property type="match status" value="1"/>
</dbReference>
<feature type="domain" description="FYVE-type" evidence="6">
    <location>
        <begin position="274"/>
        <end position="330"/>
    </location>
</feature>
<dbReference type="InterPro" id="IPR036770">
    <property type="entry name" value="Ankyrin_rpt-contain_sf"/>
</dbReference>
<evidence type="ECO:0000256" key="2">
    <source>
        <dbReference type="ARBA" id="ARBA00022771"/>
    </source>
</evidence>
<evidence type="ECO:0000256" key="4">
    <source>
        <dbReference type="PROSITE-ProRule" id="PRU00023"/>
    </source>
</evidence>
<dbReference type="OrthoDB" id="660555at2759"/>
<dbReference type="PROSITE" id="PS50297">
    <property type="entry name" value="ANK_REP_REGION"/>
    <property type="match status" value="1"/>
</dbReference>
<reference evidence="7 8" key="1">
    <citation type="journal article" date="2014" name="Genome Biol. Evol.">
        <title>The secreted proteins of Achlya hypogyna and Thraustotheca clavata identify the ancestral oomycete secretome and reveal gene acquisitions by horizontal gene transfer.</title>
        <authorList>
            <person name="Misner I."/>
            <person name="Blouin N."/>
            <person name="Leonard G."/>
            <person name="Richards T.A."/>
            <person name="Lane C.E."/>
        </authorList>
    </citation>
    <scope>NUCLEOTIDE SEQUENCE [LARGE SCALE GENOMIC DNA]</scope>
    <source>
        <strain evidence="7 8">ATCC 34112</strain>
    </source>
</reference>
<sequence>MNAQEVEELIATLSSRGSSKLRRSLTGIELNVHSLRHSLTMAAKWRQLGYSPFIPDAAGYTALHRAAMKGDETLIKSLLGTYEGNVQEFCMMATIKQGQTAMHMACKGSHLNAIRALNTVQNGRQLLCAKDAHGNTPLHFAATSNLTNAVPVLMYLLPFMSANRLNDYNHHGLSPLAAHISTTTVDNPFITRLFLERQVDPNSWVRKENTLLHVAVERKLWKIAGCLLEFGAEWNIADNNDMMVTDLINEEEISFLIKFVANCKDWATSIRKSCQSCHRNFNFLRRRHHCRFCGRVLCSKCSNYKRSLHVDGKNKSTFVRVCHLCVHAIPDEVSGKSTTDVTLEDPTIMEASYSYMLQ</sequence>
<evidence type="ECO:0000313" key="8">
    <source>
        <dbReference type="Proteomes" id="UP000243217"/>
    </source>
</evidence>
<evidence type="ECO:0000256" key="1">
    <source>
        <dbReference type="ARBA" id="ARBA00022723"/>
    </source>
</evidence>
<dbReference type="PANTHER" id="PTHR24121:SF32">
    <property type="entry name" value="DEATH DOMAIN-CONTAINING PROTEIN"/>
    <property type="match status" value="1"/>
</dbReference>
<dbReference type="Proteomes" id="UP000243217">
    <property type="component" value="Unassembled WGS sequence"/>
</dbReference>
<dbReference type="SUPFAM" id="SSF48403">
    <property type="entry name" value="Ankyrin repeat"/>
    <property type="match status" value="1"/>
</dbReference>
<proteinExistence type="predicted"/>
<protein>
    <submittedName>
        <fullName evidence="7">Myosin</fullName>
    </submittedName>
</protein>
<dbReference type="EMBL" id="JNBS01000440">
    <property type="protein sequence ID" value="OQS05604.1"/>
    <property type="molecule type" value="Genomic_DNA"/>
</dbReference>
<organism evidence="7 8">
    <name type="scientific">Thraustotheca clavata</name>
    <dbReference type="NCBI Taxonomy" id="74557"/>
    <lineage>
        <taxon>Eukaryota</taxon>
        <taxon>Sar</taxon>
        <taxon>Stramenopiles</taxon>
        <taxon>Oomycota</taxon>
        <taxon>Saprolegniomycetes</taxon>
        <taxon>Saprolegniales</taxon>
        <taxon>Achlyaceae</taxon>
        <taxon>Thraustotheca</taxon>
    </lineage>
</organism>
<feature type="repeat" description="ANK" evidence="4">
    <location>
        <begin position="58"/>
        <end position="79"/>
    </location>
</feature>
<dbReference type="InterPro" id="IPR002110">
    <property type="entry name" value="Ankyrin_rpt"/>
</dbReference>
<gene>
    <name evidence="7" type="ORF">THRCLA_02291</name>
</gene>
<name>A0A1W0A5N9_9STRA</name>
<keyword evidence="3" id="KW-0862">Zinc</keyword>
<comment type="caution">
    <text evidence="7">The sequence shown here is derived from an EMBL/GenBank/DDBJ whole genome shotgun (WGS) entry which is preliminary data.</text>
</comment>
<feature type="repeat" description="ANK" evidence="4">
    <location>
        <begin position="207"/>
        <end position="239"/>
    </location>
</feature>
<dbReference type="InterPro" id="IPR017455">
    <property type="entry name" value="Znf_FYVE-rel"/>
</dbReference>
<evidence type="ECO:0000256" key="3">
    <source>
        <dbReference type="ARBA" id="ARBA00022833"/>
    </source>
</evidence>
<keyword evidence="1" id="KW-0479">Metal-binding</keyword>
<dbReference type="InterPro" id="IPR000306">
    <property type="entry name" value="Znf_FYVE"/>
</dbReference>
<dbReference type="InterPro" id="IPR013083">
    <property type="entry name" value="Znf_RING/FYVE/PHD"/>
</dbReference>
<dbReference type="AlphaFoldDB" id="A0A1W0A5N9"/>
<keyword evidence="2 5" id="KW-0863">Zinc-finger</keyword>
<dbReference type="PANTHER" id="PTHR24121">
    <property type="entry name" value="NO MECHANORECEPTOR POTENTIAL C, ISOFORM D-RELATED"/>
    <property type="match status" value="1"/>
</dbReference>
<dbReference type="GO" id="GO:0008270">
    <property type="term" value="F:zinc ion binding"/>
    <property type="evidence" value="ECO:0007669"/>
    <property type="project" value="UniProtKB-KW"/>
</dbReference>